<keyword evidence="5" id="KW-1133">Transmembrane helix</keyword>
<dbReference type="InterPro" id="IPR050482">
    <property type="entry name" value="Sensor_HK_TwoCompSys"/>
</dbReference>
<reference evidence="9" key="1">
    <citation type="journal article" date="2019" name="Int. J. Syst. Evol. Microbiol.">
        <title>The Global Catalogue of Microorganisms (GCM) 10K type strain sequencing project: providing services to taxonomists for standard genome sequencing and annotation.</title>
        <authorList>
            <consortium name="The Broad Institute Genomics Platform"/>
            <consortium name="The Broad Institute Genome Sequencing Center for Infectious Disease"/>
            <person name="Wu L."/>
            <person name="Ma J."/>
        </authorList>
    </citation>
    <scope>NUCLEOTIDE SEQUENCE [LARGE SCALE GENOMIC DNA]</scope>
    <source>
        <strain evidence="9">CGMCC 4.7241</strain>
    </source>
</reference>
<evidence type="ECO:0000259" key="6">
    <source>
        <dbReference type="Pfam" id="PF02518"/>
    </source>
</evidence>
<dbReference type="PANTHER" id="PTHR24421">
    <property type="entry name" value="NITRATE/NITRITE SENSOR PROTEIN NARX-RELATED"/>
    <property type="match status" value="1"/>
</dbReference>
<dbReference type="PANTHER" id="PTHR24421:SF61">
    <property type="entry name" value="OXYGEN SENSOR HISTIDINE KINASE NREB"/>
    <property type="match status" value="1"/>
</dbReference>
<evidence type="ECO:0000256" key="1">
    <source>
        <dbReference type="ARBA" id="ARBA00022679"/>
    </source>
</evidence>
<dbReference type="RefSeq" id="WP_239554231.1">
    <property type="nucleotide sequence ID" value="NZ_JAFBCM010000001.1"/>
</dbReference>
<dbReference type="SUPFAM" id="SSF55874">
    <property type="entry name" value="ATPase domain of HSP90 chaperone/DNA topoisomerase II/histidine kinase"/>
    <property type="match status" value="1"/>
</dbReference>
<keyword evidence="3" id="KW-0902">Two-component regulatory system</keyword>
<proteinExistence type="predicted"/>
<keyword evidence="5" id="KW-0812">Transmembrane</keyword>
<comment type="caution">
    <text evidence="8">The sequence shown here is derived from an EMBL/GenBank/DDBJ whole genome shotgun (WGS) entry which is preliminary data.</text>
</comment>
<dbReference type="Proteomes" id="UP001595699">
    <property type="component" value="Unassembled WGS sequence"/>
</dbReference>
<keyword evidence="1" id="KW-0808">Transferase</keyword>
<protein>
    <submittedName>
        <fullName evidence="8">PspC domain-containing protein</fullName>
    </submittedName>
</protein>
<gene>
    <name evidence="8" type="ORF">ACFOUW_00065</name>
</gene>
<evidence type="ECO:0000256" key="2">
    <source>
        <dbReference type="ARBA" id="ARBA00022777"/>
    </source>
</evidence>
<feature type="domain" description="Phage shock protein PspC N-terminal" evidence="7">
    <location>
        <begin position="37"/>
        <end position="93"/>
    </location>
</feature>
<dbReference type="CDD" id="cd16917">
    <property type="entry name" value="HATPase_UhpB-NarQ-NarX-like"/>
    <property type="match status" value="1"/>
</dbReference>
<feature type="domain" description="Histidine kinase/HSP90-like ATPase" evidence="6">
    <location>
        <begin position="355"/>
        <end position="443"/>
    </location>
</feature>
<dbReference type="InterPro" id="IPR003594">
    <property type="entry name" value="HATPase_dom"/>
</dbReference>
<name>A0ABV7Y339_9ACTN</name>
<dbReference type="InterPro" id="IPR036890">
    <property type="entry name" value="HATPase_C_sf"/>
</dbReference>
<dbReference type="EMBL" id="JBHRZH010000001">
    <property type="protein sequence ID" value="MFC3759217.1"/>
    <property type="molecule type" value="Genomic_DNA"/>
</dbReference>
<feature type="transmembrane region" description="Helical" evidence="5">
    <location>
        <begin position="197"/>
        <end position="217"/>
    </location>
</feature>
<dbReference type="Pfam" id="PF04024">
    <property type="entry name" value="PspC"/>
    <property type="match status" value="1"/>
</dbReference>
<evidence type="ECO:0000313" key="8">
    <source>
        <dbReference type="EMBL" id="MFC3759217.1"/>
    </source>
</evidence>
<feature type="transmembrane region" description="Helical" evidence="5">
    <location>
        <begin position="126"/>
        <end position="144"/>
    </location>
</feature>
<evidence type="ECO:0000256" key="5">
    <source>
        <dbReference type="SAM" id="Phobius"/>
    </source>
</evidence>
<feature type="transmembrane region" description="Helical" evidence="5">
    <location>
        <begin position="223"/>
        <end position="247"/>
    </location>
</feature>
<dbReference type="InterPro" id="IPR007168">
    <property type="entry name" value="Phageshock_PspC_N"/>
</dbReference>
<dbReference type="Gene3D" id="3.30.565.10">
    <property type="entry name" value="Histidine kinase-like ATPase, C-terminal domain"/>
    <property type="match status" value="1"/>
</dbReference>
<feature type="compositionally biased region" description="Basic and acidic residues" evidence="4">
    <location>
        <begin position="435"/>
        <end position="451"/>
    </location>
</feature>
<keyword evidence="9" id="KW-1185">Reference proteome</keyword>
<accession>A0ABV7Y339</accession>
<keyword evidence="2" id="KW-0418">Kinase</keyword>
<keyword evidence="5" id="KW-0472">Membrane</keyword>
<evidence type="ECO:0000313" key="9">
    <source>
        <dbReference type="Proteomes" id="UP001595699"/>
    </source>
</evidence>
<evidence type="ECO:0000256" key="4">
    <source>
        <dbReference type="SAM" id="MobiDB-lite"/>
    </source>
</evidence>
<organism evidence="8 9">
    <name type="scientific">Tenggerimyces flavus</name>
    <dbReference type="NCBI Taxonomy" id="1708749"/>
    <lineage>
        <taxon>Bacteria</taxon>
        <taxon>Bacillati</taxon>
        <taxon>Actinomycetota</taxon>
        <taxon>Actinomycetes</taxon>
        <taxon>Propionibacteriales</taxon>
        <taxon>Nocardioidaceae</taxon>
        <taxon>Tenggerimyces</taxon>
    </lineage>
</organism>
<feature type="transmembrane region" description="Helical" evidence="5">
    <location>
        <begin position="67"/>
        <end position="90"/>
    </location>
</feature>
<evidence type="ECO:0000259" key="7">
    <source>
        <dbReference type="Pfam" id="PF04024"/>
    </source>
</evidence>
<sequence length="451" mass="48151">MDQHPTCEGAVIFTDPAGTTTAGTASTMEAPGELAPRCVRRTDGKMLGGVAAGLADHLGLQPLHVRLAFIALTIIGGFGLPLYAALWVFLPQESAVKGVAGPAGWAERKNFSTTRTGRKREDTGQLVAVGVLAAGVLLLFQQWVGIPAGVFWPIVLGGVGLALLWRQADEAQRARRGDAERVRWFGLLTGSGGMSTLVRSAFGVALVIGAAVLLLAASGKMSALGTVLAAVAVGLLGVGLIVGPWVWRLAGDLTEERQERIRSQERADMAAHLHDSVLQTLALIQKQSHDPKAVARLARSQERELRDWLYGSPNDVDATLRSELKKAAAEVEDLHGVPVEVVAVGDAPLDEPLTAVVRAAREAMTNAAKHSGAPKIDVFVEVEPARIEVFVRDRGMGFDPNTVAEDRLGVRRSIYERMERHGGKADIRSSPGEGTEVKLVVDRTEGERIRP</sequence>
<dbReference type="Pfam" id="PF02518">
    <property type="entry name" value="HATPase_c"/>
    <property type="match status" value="1"/>
</dbReference>
<evidence type="ECO:0000256" key="3">
    <source>
        <dbReference type="ARBA" id="ARBA00023012"/>
    </source>
</evidence>
<feature type="region of interest" description="Disordered" evidence="4">
    <location>
        <begin position="419"/>
        <end position="451"/>
    </location>
</feature>